<dbReference type="PANTHER" id="PTHR43539">
    <property type="entry name" value="FLAVIN-BINDING MONOOXYGENASE-LIKE PROTEIN (AFU_ORTHOLOGUE AFUA_4G09220)"/>
    <property type="match status" value="1"/>
</dbReference>
<organism evidence="2 3">
    <name type="scientific">Corynebacterium renale</name>
    <dbReference type="NCBI Taxonomy" id="1724"/>
    <lineage>
        <taxon>Bacteria</taxon>
        <taxon>Bacillati</taxon>
        <taxon>Actinomycetota</taxon>
        <taxon>Actinomycetes</taxon>
        <taxon>Mycobacteriales</taxon>
        <taxon>Corynebacteriaceae</taxon>
        <taxon>Corynebacterium</taxon>
    </lineage>
</organism>
<evidence type="ECO:0000256" key="1">
    <source>
        <dbReference type="ARBA" id="ARBA00023002"/>
    </source>
</evidence>
<dbReference type="Pfam" id="PF13738">
    <property type="entry name" value="Pyr_redox_3"/>
    <property type="match status" value="1"/>
</dbReference>
<dbReference type="GO" id="GO:0004497">
    <property type="term" value="F:monooxygenase activity"/>
    <property type="evidence" value="ECO:0007669"/>
    <property type="project" value="TreeGrafter"/>
</dbReference>
<dbReference type="OrthoDB" id="178899at2"/>
<proteinExistence type="predicted"/>
<name>A0A2A9DPJ3_9CORY</name>
<protein>
    <submittedName>
        <fullName evidence="2">Pyridine nucleotide-disulfide oxidoreductase</fullName>
    </submittedName>
</protein>
<dbReference type="RefSeq" id="WP_098388923.1">
    <property type="nucleotide sequence ID" value="NZ_LS483464.1"/>
</dbReference>
<dbReference type="SUPFAM" id="SSF51905">
    <property type="entry name" value="FAD/NAD(P)-binding domain"/>
    <property type="match status" value="1"/>
</dbReference>
<evidence type="ECO:0000313" key="2">
    <source>
        <dbReference type="EMBL" id="PFG27902.1"/>
    </source>
</evidence>
<keyword evidence="3" id="KW-1185">Reference proteome</keyword>
<dbReference type="STRING" id="1724.GCA_001044175_02374"/>
<reference evidence="2 3" key="1">
    <citation type="submission" date="2017-10" db="EMBL/GenBank/DDBJ databases">
        <title>Sequencing the genomes of 1000 actinobacteria strains.</title>
        <authorList>
            <person name="Klenk H.-P."/>
        </authorList>
    </citation>
    <scope>NUCLEOTIDE SEQUENCE [LARGE SCALE GENOMIC DNA]</scope>
    <source>
        <strain evidence="2 3">DSM 20688</strain>
    </source>
</reference>
<dbReference type="PANTHER" id="PTHR43539:SF78">
    <property type="entry name" value="FLAVIN-CONTAINING MONOOXYGENASE"/>
    <property type="match status" value="1"/>
</dbReference>
<gene>
    <name evidence="2" type="ORF">ATK06_0982</name>
</gene>
<dbReference type="Gene3D" id="3.50.50.60">
    <property type="entry name" value="FAD/NAD(P)-binding domain"/>
    <property type="match status" value="1"/>
</dbReference>
<dbReference type="InterPro" id="IPR036188">
    <property type="entry name" value="FAD/NAD-bd_sf"/>
</dbReference>
<dbReference type="Proteomes" id="UP000221653">
    <property type="component" value="Unassembled WGS sequence"/>
</dbReference>
<evidence type="ECO:0000313" key="3">
    <source>
        <dbReference type="Proteomes" id="UP000221653"/>
    </source>
</evidence>
<dbReference type="GO" id="GO:0050660">
    <property type="term" value="F:flavin adenine dinucleotide binding"/>
    <property type="evidence" value="ECO:0007669"/>
    <property type="project" value="TreeGrafter"/>
</dbReference>
<sequence>MLSPVIIIGAGQAGLATAHEVLRRGITPLLVDANPAPGGAWLHRWPSLTLGRAHGIADLPGFPLDRPSRSIPASRVVSDYYAAYEQHLGLDVRRPEKVLRVEREGAVFVVATDKAEYRARSVVSATGTWDSPFVPHVPGRFGGRQLHTVDYTRAEDFAGQRVLVLGGGLSAVQFLLELAPVAETTWATRRPPAFTQRTFDSHWGLDVERAVRERTFSGKRPASVVSTTGIPQWPEYMAAVRDGVLVSRGWPAHLTRSGAVFGQAPTASDLVVPESWDPFPAGHAEEYNVLFWNTGFRHSLGHLRGLGLRTGGPRMLDEVTPEGQPGLFLAGYGSTASTTGANRAGRRAGLAVSRYLRNLDR</sequence>
<comment type="caution">
    <text evidence="2">The sequence shown here is derived from an EMBL/GenBank/DDBJ whole genome shotgun (WGS) entry which is preliminary data.</text>
</comment>
<dbReference type="PRINTS" id="PR00469">
    <property type="entry name" value="PNDRDTASEII"/>
</dbReference>
<keyword evidence="1" id="KW-0560">Oxidoreductase</keyword>
<dbReference type="EMBL" id="PDJF01000001">
    <property type="protein sequence ID" value="PFG27902.1"/>
    <property type="molecule type" value="Genomic_DNA"/>
</dbReference>
<dbReference type="InterPro" id="IPR050982">
    <property type="entry name" value="Auxin_biosynth/cation_transpt"/>
</dbReference>
<accession>A0A2A9DPJ3</accession>
<dbReference type="AlphaFoldDB" id="A0A2A9DPJ3"/>
<dbReference type="PRINTS" id="PR00368">
    <property type="entry name" value="FADPNR"/>
</dbReference>